<keyword evidence="1" id="KW-1133">Transmembrane helix</keyword>
<evidence type="ECO:0000313" key="3">
    <source>
        <dbReference type="Proteomes" id="UP000284853"/>
    </source>
</evidence>
<dbReference type="Proteomes" id="UP000284853">
    <property type="component" value="Unassembled WGS sequence"/>
</dbReference>
<gene>
    <name evidence="2" type="ORF">CKQ54_23635</name>
</gene>
<protein>
    <recommendedName>
        <fullName evidence="4">DUF3828 domain-containing protein</fullName>
    </recommendedName>
</protein>
<keyword evidence="1" id="KW-0472">Membrane</keyword>
<sequence length="177" mass="19962">MLYHDAFIDPFAQRDFILRILPFGSRIFMTLLTGLLLCLPGLKVGAAQAEMASPADIVVAFQTDYLCWNNQTVAAKADHTPADNIAMAEKTYREMLKKYTLPDFVGEPVAYSSEPLHDPAKEKIVSVKTQGGAAVVTTKFPQQFYTPTYEYRLVYQQHRWYLTAVDLVDDDGKYPSL</sequence>
<keyword evidence="1" id="KW-0812">Transmembrane</keyword>
<evidence type="ECO:0000256" key="1">
    <source>
        <dbReference type="SAM" id="Phobius"/>
    </source>
</evidence>
<organism evidence="2 3">
    <name type="scientific">Rahnella variigena</name>
    <dbReference type="NCBI Taxonomy" id="574964"/>
    <lineage>
        <taxon>Bacteria</taxon>
        <taxon>Pseudomonadati</taxon>
        <taxon>Pseudomonadota</taxon>
        <taxon>Gammaproteobacteria</taxon>
        <taxon>Enterobacterales</taxon>
        <taxon>Yersiniaceae</taxon>
        <taxon>Rahnella</taxon>
    </lineage>
</organism>
<comment type="caution">
    <text evidence="2">The sequence shown here is derived from an EMBL/GenBank/DDBJ whole genome shotgun (WGS) entry which is preliminary data.</text>
</comment>
<evidence type="ECO:0000313" key="2">
    <source>
        <dbReference type="EMBL" id="RKF66383.1"/>
    </source>
</evidence>
<accession>A0ABX9PNC6</accession>
<keyword evidence="3" id="KW-1185">Reference proteome</keyword>
<name>A0ABX9PNC6_9GAMM</name>
<dbReference type="EMBL" id="NSDJ01000002">
    <property type="protein sequence ID" value="RKF66383.1"/>
    <property type="molecule type" value="Genomic_DNA"/>
</dbReference>
<reference evidence="2 3" key="1">
    <citation type="submission" date="2017-08" db="EMBL/GenBank/DDBJ databases">
        <title>Comparative genomics of bacteria isolated from necrotic lesions of AOD affected trees.</title>
        <authorList>
            <person name="Doonan J."/>
            <person name="Denman S."/>
            <person name="Mcdonald J.E."/>
        </authorList>
    </citation>
    <scope>NUCLEOTIDE SEQUENCE [LARGE SCALE GENOMIC DNA]</scope>
    <source>
        <strain evidence="2 3">CIP 105588</strain>
    </source>
</reference>
<proteinExistence type="predicted"/>
<evidence type="ECO:0008006" key="4">
    <source>
        <dbReference type="Google" id="ProtNLM"/>
    </source>
</evidence>
<feature type="transmembrane region" description="Helical" evidence="1">
    <location>
        <begin position="20"/>
        <end position="42"/>
    </location>
</feature>